<dbReference type="RefSeq" id="WP_139601656.1">
    <property type="nucleotide sequence ID" value="NZ_VDCQ01000008.1"/>
</dbReference>
<feature type="transmembrane region" description="Helical" evidence="3">
    <location>
        <begin position="410"/>
        <end position="435"/>
    </location>
</feature>
<dbReference type="PIRSF" id="PIRSF005690">
    <property type="entry name" value="GerBA"/>
    <property type="match status" value="1"/>
</dbReference>
<dbReference type="EMBL" id="VDCQ01000008">
    <property type="protein sequence ID" value="TNJ66851.1"/>
    <property type="molecule type" value="Genomic_DNA"/>
</dbReference>
<dbReference type="PANTHER" id="PTHR22550">
    <property type="entry name" value="SPORE GERMINATION PROTEIN"/>
    <property type="match status" value="1"/>
</dbReference>
<dbReference type="Pfam" id="PF03323">
    <property type="entry name" value="GerA"/>
    <property type="match status" value="1"/>
</dbReference>
<dbReference type="InterPro" id="IPR004995">
    <property type="entry name" value="Spore_Ger"/>
</dbReference>
<keyword evidence="2 3" id="KW-0472">Membrane</keyword>
<name>A0A5C4TCX8_9BACL</name>
<dbReference type="PANTHER" id="PTHR22550:SF5">
    <property type="entry name" value="LEUCINE ZIPPER PROTEIN 4"/>
    <property type="match status" value="1"/>
</dbReference>
<proteinExistence type="inferred from homology"/>
<reference evidence="4 5" key="1">
    <citation type="submission" date="2019-05" db="EMBL/GenBank/DDBJ databases">
        <title>We sequenced the genome of Paenibacillus hemerocallicola KCTC 33185 for further insight into its adaptation and study the phylogeny of Paenibacillus.</title>
        <authorList>
            <person name="Narsing Rao M.P."/>
        </authorList>
    </citation>
    <scope>NUCLEOTIDE SEQUENCE [LARGE SCALE GENOMIC DNA]</scope>
    <source>
        <strain evidence="4 5">KCTC 33185</strain>
    </source>
</reference>
<dbReference type="GO" id="GO:0016020">
    <property type="term" value="C:membrane"/>
    <property type="evidence" value="ECO:0007669"/>
    <property type="project" value="InterPro"/>
</dbReference>
<feature type="transmembrane region" description="Helical" evidence="3">
    <location>
        <begin position="354"/>
        <end position="373"/>
    </location>
</feature>
<accession>A0A5C4TCX8</accession>
<evidence type="ECO:0000256" key="2">
    <source>
        <dbReference type="ARBA" id="ARBA00023136"/>
    </source>
</evidence>
<sequence length="489" mass="53745">MTDLKELDERRLRELFARAQDVRIESVRFGPPDNPHKIVLLYCNGMTHASHINMVVLPSLQTMLEEAEAISPRLLETNNSLLLGRVGGEDWMDTFMYRLYSGHLVLFFESPNLLYTINISQPPNRTPEESSTEVSIKGPRDAFIEDLTTNVALVRKRLLTHSLCCEMFSIGERSHTAVALLFLDDVADPALVEEARSNLGKLRIDGLISSGQLEEGFTGVGFSLVPLLDYIGRPDFVADSLLRGRIGIIVDGSPMALIAPANMTLILKSPEDVHFPSYYVAMERFLRAVGLLVAVFFPGFYIAITSFNFDQIPFPLLATIASVRLGLPLSGPMDFFIMLGLFELFREAGVRLPKAVGQTVAVIGGLIVGDAAIRAGVTGPTTLVAVAISTMSMFTLVNQSLAGSVTLLRIAILIVSASLGMFGFMISVIALALYLSTLESFGVPYLAPISPTSLRDMYFAVKYKKWKVAKRRPSFLKPLDDTRKRGDSS</sequence>
<keyword evidence="3" id="KW-0812">Transmembrane</keyword>
<feature type="transmembrane region" description="Helical" evidence="3">
    <location>
        <begin position="379"/>
        <end position="398"/>
    </location>
</feature>
<evidence type="ECO:0000256" key="3">
    <source>
        <dbReference type="SAM" id="Phobius"/>
    </source>
</evidence>
<comment type="caution">
    <text evidence="4">The sequence shown here is derived from an EMBL/GenBank/DDBJ whole genome shotgun (WGS) entry which is preliminary data.</text>
</comment>
<organism evidence="4 5">
    <name type="scientific">Paenibacillus hemerocallicola</name>
    <dbReference type="NCBI Taxonomy" id="1172614"/>
    <lineage>
        <taxon>Bacteria</taxon>
        <taxon>Bacillati</taxon>
        <taxon>Bacillota</taxon>
        <taxon>Bacilli</taxon>
        <taxon>Bacillales</taxon>
        <taxon>Paenibacillaceae</taxon>
        <taxon>Paenibacillus</taxon>
    </lineage>
</organism>
<keyword evidence="5" id="KW-1185">Reference proteome</keyword>
<feature type="transmembrane region" description="Helical" evidence="3">
    <location>
        <begin position="285"/>
        <end position="304"/>
    </location>
</feature>
<evidence type="ECO:0000256" key="1">
    <source>
        <dbReference type="ARBA" id="ARBA00005278"/>
    </source>
</evidence>
<gene>
    <name evidence="4" type="ORF">FE784_08235</name>
</gene>
<dbReference type="InterPro" id="IPR050768">
    <property type="entry name" value="UPF0353/GerABKA_families"/>
</dbReference>
<dbReference type="GO" id="GO:0009847">
    <property type="term" value="P:spore germination"/>
    <property type="evidence" value="ECO:0007669"/>
    <property type="project" value="InterPro"/>
</dbReference>
<dbReference type="OrthoDB" id="1726708at2"/>
<dbReference type="Proteomes" id="UP000307943">
    <property type="component" value="Unassembled WGS sequence"/>
</dbReference>
<comment type="similarity">
    <text evidence="1">Belongs to the GerABKA family.</text>
</comment>
<keyword evidence="3" id="KW-1133">Transmembrane helix</keyword>
<feature type="transmembrane region" description="Helical" evidence="3">
    <location>
        <begin position="316"/>
        <end position="342"/>
    </location>
</feature>
<dbReference type="AlphaFoldDB" id="A0A5C4TCX8"/>
<evidence type="ECO:0000313" key="4">
    <source>
        <dbReference type="EMBL" id="TNJ66851.1"/>
    </source>
</evidence>
<protein>
    <submittedName>
        <fullName evidence="4">Spore germination protein</fullName>
    </submittedName>
</protein>
<evidence type="ECO:0000313" key="5">
    <source>
        <dbReference type="Proteomes" id="UP000307943"/>
    </source>
</evidence>